<feature type="transmembrane region" description="Helical" evidence="7">
    <location>
        <begin position="108"/>
        <end position="128"/>
    </location>
</feature>
<feature type="transmembrane region" description="Helical" evidence="7">
    <location>
        <begin position="319"/>
        <end position="340"/>
    </location>
</feature>
<feature type="transmembrane region" description="Helical" evidence="7">
    <location>
        <begin position="370"/>
        <end position="388"/>
    </location>
</feature>
<proteinExistence type="inferred from homology"/>
<gene>
    <name evidence="8" type="primary">chrA</name>
    <name evidence="8" type="ORF">WDJ61_15390</name>
</gene>
<dbReference type="PIRSF" id="PIRSF004810">
    <property type="entry name" value="ChrA"/>
    <property type="match status" value="1"/>
</dbReference>
<dbReference type="Proteomes" id="UP001387364">
    <property type="component" value="Chromosome"/>
</dbReference>
<reference evidence="8 9" key="1">
    <citation type="submission" date="2024-02" db="EMBL/GenBank/DDBJ databases">
        <title>Seven novel Bacillus-like species.</title>
        <authorList>
            <person name="Liu G."/>
        </authorList>
    </citation>
    <scope>NUCLEOTIDE SEQUENCE [LARGE SCALE GENOMIC DNA]</scope>
    <source>
        <strain evidence="8 9">FJAT-52991</strain>
    </source>
</reference>
<dbReference type="RefSeq" id="WP_338751251.1">
    <property type="nucleotide sequence ID" value="NZ_CP147404.1"/>
</dbReference>
<evidence type="ECO:0000256" key="4">
    <source>
        <dbReference type="ARBA" id="ARBA00022692"/>
    </source>
</evidence>
<feature type="transmembrane region" description="Helical" evidence="7">
    <location>
        <begin position="193"/>
        <end position="210"/>
    </location>
</feature>
<evidence type="ECO:0000256" key="3">
    <source>
        <dbReference type="ARBA" id="ARBA00022475"/>
    </source>
</evidence>
<evidence type="ECO:0000313" key="8">
    <source>
        <dbReference type="EMBL" id="WXB92595.1"/>
    </source>
</evidence>
<keyword evidence="4 7" id="KW-0812">Transmembrane</keyword>
<dbReference type="InterPro" id="IPR014047">
    <property type="entry name" value="Chr_Tranpt_l_chain"/>
</dbReference>
<dbReference type="EMBL" id="CP147404">
    <property type="protein sequence ID" value="WXB92595.1"/>
    <property type="molecule type" value="Genomic_DNA"/>
</dbReference>
<dbReference type="PANTHER" id="PTHR33567">
    <property type="entry name" value="CHROMATE ION TRANSPORTER (EUROFUNG)"/>
    <property type="match status" value="1"/>
</dbReference>
<organism evidence="8 9">
    <name type="scientific">Bacillus kandeliae</name>
    <dbReference type="NCBI Taxonomy" id="3129297"/>
    <lineage>
        <taxon>Bacteria</taxon>
        <taxon>Bacillati</taxon>
        <taxon>Bacillota</taxon>
        <taxon>Bacilli</taxon>
        <taxon>Bacillales</taxon>
        <taxon>Bacillaceae</taxon>
        <taxon>Bacillus</taxon>
    </lineage>
</organism>
<comment type="subcellular location">
    <subcellularLocation>
        <location evidence="1">Cell membrane</location>
        <topology evidence="1">Multi-pass membrane protein</topology>
    </subcellularLocation>
</comment>
<keyword evidence="6 7" id="KW-0472">Membrane</keyword>
<protein>
    <submittedName>
        <fullName evidence="8">Chromate efflux transporter</fullName>
    </submittedName>
</protein>
<evidence type="ECO:0000256" key="5">
    <source>
        <dbReference type="ARBA" id="ARBA00022989"/>
    </source>
</evidence>
<feature type="transmembrane region" description="Helical" evidence="7">
    <location>
        <begin position="217"/>
        <end position="239"/>
    </location>
</feature>
<dbReference type="PANTHER" id="PTHR33567:SF3">
    <property type="entry name" value="CHROMATE ION TRANSPORTER (EUROFUNG)"/>
    <property type="match status" value="1"/>
</dbReference>
<evidence type="ECO:0000256" key="1">
    <source>
        <dbReference type="ARBA" id="ARBA00004651"/>
    </source>
</evidence>
<feature type="transmembrane region" description="Helical" evidence="7">
    <location>
        <begin position="290"/>
        <end position="313"/>
    </location>
</feature>
<feature type="transmembrane region" description="Helical" evidence="7">
    <location>
        <begin position="78"/>
        <end position="102"/>
    </location>
</feature>
<evidence type="ECO:0000256" key="2">
    <source>
        <dbReference type="ARBA" id="ARBA00005262"/>
    </source>
</evidence>
<keyword evidence="5 7" id="KW-1133">Transmembrane helix</keyword>
<sequence length="389" mass="42228">MGRYLEIFLVSLKLGLTSFGGPTAHLGYFQEEYIQKRRWLDDQRYAEIIAICQFLPGPASSQVGIAIGMLRGGMLGGFLSWFGFTMPSVVVLMLFALFLQHSTFDAEYLIYGLKITAVAVVAHALSQMSSQLTPDKGRKTIAIIAAIFILLYPTAISQIAIIVTAGIIGAFVYKDQKMSSELSFDFGIGKKSAAFAWVLFFGLLILLPLGRDSVNHMFYSMFDTFFRAGSMVFGGGHVVMPMLEREVVPSGWMTEEAFLAGYGMAQAVPGPLFTLASYLGTVISGVSGGLLATVAIFMPSFLLLIGTLPFWGWLRGKSYFSAALIGINSAVVGILLAALYDPVFTSAVKNSLDLALVLIVYVAIAVWKLPVWKIVLGVISVSLLFTFFG</sequence>
<evidence type="ECO:0000256" key="7">
    <source>
        <dbReference type="SAM" id="Phobius"/>
    </source>
</evidence>
<name>A0ABZ2N5K8_9BACI</name>
<keyword evidence="3" id="KW-1003">Cell membrane</keyword>
<feature type="transmembrane region" description="Helical" evidence="7">
    <location>
        <begin position="259"/>
        <end position="278"/>
    </location>
</feature>
<keyword evidence="9" id="KW-1185">Reference proteome</keyword>
<dbReference type="InterPro" id="IPR003370">
    <property type="entry name" value="Chromate_transpt"/>
</dbReference>
<feature type="transmembrane region" description="Helical" evidence="7">
    <location>
        <begin position="140"/>
        <end position="173"/>
    </location>
</feature>
<dbReference type="NCBIfam" id="TIGR00937">
    <property type="entry name" value="2A51"/>
    <property type="match status" value="1"/>
</dbReference>
<dbReference type="Pfam" id="PF02417">
    <property type="entry name" value="Chromate_transp"/>
    <property type="match status" value="2"/>
</dbReference>
<evidence type="ECO:0000313" key="9">
    <source>
        <dbReference type="Proteomes" id="UP001387364"/>
    </source>
</evidence>
<comment type="similarity">
    <text evidence="2">Belongs to the chromate ion transporter (CHR) (TC 2.A.51) family.</text>
</comment>
<accession>A0ABZ2N5K8</accession>
<evidence type="ECO:0000256" key="6">
    <source>
        <dbReference type="ARBA" id="ARBA00023136"/>
    </source>
</evidence>